<feature type="domain" description="Cation/H+ exchanger transmembrane" evidence="13">
    <location>
        <begin position="14"/>
        <end position="405"/>
    </location>
</feature>
<reference evidence="14 15" key="1">
    <citation type="submission" date="2024-06" db="EMBL/GenBank/DDBJ databases">
        <authorList>
            <person name="Kaempfer P."/>
            <person name="Viver T."/>
        </authorList>
    </citation>
    <scope>NUCLEOTIDE SEQUENCE [LARGE SCALE GENOMIC DNA]</scope>
    <source>
        <strain evidence="14 15">ST-119</strain>
    </source>
</reference>
<dbReference type="Pfam" id="PF00999">
    <property type="entry name" value="Na_H_Exchanger"/>
    <property type="match status" value="1"/>
</dbReference>
<name>A0ABW8YTJ5_9FLAO</name>
<evidence type="ECO:0000313" key="15">
    <source>
        <dbReference type="Proteomes" id="UP001629156"/>
    </source>
</evidence>
<keyword evidence="3" id="KW-0813">Transport</keyword>
<keyword evidence="8" id="KW-0915">Sodium</keyword>
<feature type="transmembrane region" description="Helical" evidence="12">
    <location>
        <begin position="28"/>
        <end position="46"/>
    </location>
</feature>
<evidence type="ECO:0000256" key="12">
    <source>
        <dbReference type="SAM" id="Phobius"/>
    </source>
</evidence>
<dbReference type="InterPro" id="IPR006153">
    <property type="entry name" value="Cation/H_exchanger_TM"/>
</dbReference>
<evidence type="ECO:0000256" key="5">
    <source>
        <dbReference type="ARBA" id="ARBA00022475"/>
    </source>
</evidence>
<keyword evidence="6 12" id="KW-0812">Transmembrane</keyword>
<evidence type="ECO:0000256" key="6">
    <source>
        <dbReference type="ARBA" id="ARBA00022692"/>
    </source>
</evidence>
<comment type="subcellular location">
    <subcellularLocation>
        <location evidence="1">Cell membrane</location>
        <topology evidence="1">Multi-pass membrane protein</topology>
    </subcellularLocation>
</comment>
<feature type="transmembrane region" description="Helical" evidence="12">
    <location>
        <begin position="67"/>
        <end position="87"/>
    </location>
</feature>
<organism evidence="14 15">
    <name type="scientific">Flavobacterium rhizosphaerae</name>
    <dbReference type="NCBI Taxonomy" id="3163298"/>
    <lineage>
        <taxon>Bacteria</taxon>
        <taxon>Pseudomonadati</taxon>
        <taxon>Bacteroidota</taxon>
        <taxon>Flavobacteriia</taxon>
        <taxon>Flavobacteriales</taxon>
        <taxon>Flavobacteriaceae</taxon>
        <taxon>Flavobacterium</taxon>
    </lineage>
</organism>
<evidence type="ECO:0000256" key="9">
    <source>
        <dbReference type="ARBA" id="ARBA00023065"/>
    </source>
</evidence>
<keyword evidence="4" id="KW-0050">Antiport</keyword>
<feature type="transmembrane region" description="Helical" evidence="12">
    <location>
        <begin position="381"/>
        <end position="402"/>
    </location>
</feature>
<dbReference type="Proteomes" id="UP001629156">
    <property type="component" value="Unassembled WGS sequence"/>
</dbReference>
<keyword evidence="15" id="KW-1185">Reference proteome</keyword>
<keyword evidence="10 12" id="KW-0472">Membrane</keyword>
<evidence type="ECO:0000256" key="1">
    <source>
        <dbReference type="ARBA" id="ARBA00004651"/>
    </source>
</evidence>
<evidence type="ECO:0000256" key="11">
    <source>
        <dbReference type="ARBA" id="ARBA00023201"/>
    </source>
</evidence>
<dbReference type="PANTHER" id="PTHR10110:SF195">
    <property type="entry name" value="NA(+)_H(+) ANTIPORTER NHAS2"/>
    <property type="match status" value="1"/>
</dbReference>
<evidence type="ECO:0000256" key="3">
    <source>
        <dbReference type="ARBA" id="ARBA00022448"/>
    </source>
</evidence>
<proteinExistence type="inferred from homology"/>
<sequence>MNSYYLLVIIISLSAGFAYINHRFIKMPFVIGLFFLSTVLSLVIFTEKWWDFQQYVEIKAELEKVHLDSFILDIMLGFLLFAAGLHTRWSDIRKQLTTISVLAILGVIISTVTVAAMLYWVCGLLNVEISFLYCLIFGALISPVDPIAVLGILTKAGVSKKVESTIVGESLFNDGVGVVMFIALLETLKAGNSGFDFGHFGLLFVQEAIGGLFFGLGLGYALYWLLKSIDNYETEVLLTIAFVMAGYTFCNMLHLSGALAMVIMGLFVGNFNRNMAMSDKTQEYVHKFWELVDVILNAILFISIAFVLVVIDFESTHLIIGLSAIFIVLLSRVIVVYVPRFFMPRIVDISKDEAKIMVWGSLRGGLSIALVLSLPNSEYKFILMIATYACVVFSIMVQGLTIGKMARNISLKQKNRESKVAANT</sequence>
<keyword evidence="7 12" id="KW-1133">Transmembrane helix</keyword>
<evidence type="ECO:0000256" key="7">
    <source>
        <dbReference type="ARBA" id="ARBA00022989"/>
    </source>
</evidence>
<feature type="transmembrane region" description="Helical" evidence="12">
    <location>
        <begin position="317"/>
        <end position="335"/>
    </location>
</feature>
<protein>
    <submittedName>
        <fullName evidence="14">Sodium:proton antiporter</fullName>
    </submittedName>
</protein>
<evidence type="ECO:0000256" key="10">
    <source>
        <dbReference type="ARBA" id="ARBA00023136"/>
    </source>
</evidence>
<keyword evidence="9" id="KW-0406">Ion transport</keyword>
<feature type="transmembrane region" description="Helical" evidence="12">
    <location>
        <begin position="166"/>
        <end position="188"/>
    </location>
</feature>
<evidence type="ECO:0000313" key="14">
    <source>
        <dbReference type="EMBL" id="MFL9842897.1"/>
    </source>
</evidence>
<evidence type="ECO:0000259" key="13">
    <source>
        <dbReference type="Pfam" id="PF00999"/>
    </source>
</evidence>
<feature type="transmembrane region" description="Helical" evidence="12">
    <location>
        <begin position="238"/>
        <end position="267"/>
    </location>
</feature>
<feature type="transmembrane region" description="Helical" evidence="12">
    <location>
        <begin position="200"/>
        <end position="226"/>
    </location>
</feature>
<evidence type="ECO:0000256" key="2">
    <source>
        <dbReference type="ARBA" id="ARBA00007367"/>
    </source>
</evidence>
<dbReference type="RefSeq" id="WP_408083124.1">
    <property type="nucleotide sequence ID" value="NZ_JBELPZ010000001.1"/>
</dbReference>
<gene>
    <name evidence="14" type="ORF">ABS766_00565</name>
</gene>
<dbReference type="EMBL" id="JBELPZ010000001">
    <property type="protein sequence ID" value="MFL9842897.1"/>
    <property type="molecule type" value="Genomic_DNA"/>
</dbReference>
<evidence type="ECO:0000256" key="8">
    <source>
        <dbReference type="ARBA" id="ARBA00023053"/>
    </source>
</evidence>
<evidence type="ECO:0000256" key="4">
    <source>
        <dbReference type="ARBA" id="ARBA00022449"/>
    </source>
</evidence>
<keyword evidence="11" id="KW-0739">Sodium transport</keyword>
<dbReference type="InterPro" id="IPR018422">
    <property type="entry name" value="Cation/H_exchanger_CPA1"/>
</dbReference>
<comment type="similarity">
    <text evidence="2">Belongs to the monovalent cation:proton antiporter 1 (CPA1) transporter (TC 2.A.36) family.</text>
</comment>
<keyword evidence="5" id="KW-1003">Cell membrane</keyword>
<feature type="transmembrane region" description="Helical" evidence="12">
    <location>
        <begin position="288"/>
        <end position="311"/>
    </location>
</feature>
<dbReference type="PANTHER" id="PTHR10110">
    <property type="entry name" value="SODIUM/HYDROGEN EXCHANGER"/>
    <property type="match status" value="1"/>
</dbReference>
<comment type="caution">
    <text evidence="14">The sequence shown here is derived from an EMBL/GenBank/DDBJ whole genome shotgun (WGS) entry which is preliminary data.</text>
</comment>
<feature type="transmembrane region" description="Helical" evidence="12">
    <location>
        <begin position="132"/>
        <end position="154"/>
    </location>
</feature>
<dbReference type="Gene3D" id="6.10.140.1330">
    <property type="match status" value="1"/>
</dbReference>
<accession>A0ABW8YTJ5</accession>
<feature type="transmembrane region" description="Helical" evidence="12">
    <location>
        <begin position="99"/>
        <end position="120"/>
    </location>
</feature>